<sequence length="76" mass="9101">MNNKKISKRQYRISYKVLQIEDQIKNKTNDNLSKEQKERLFRILSLMSFKEIERYNQTGELADALFNLGILNSNNY</sequence>
<name>A0A6M3L7B1_9ZZZZ</name>
<protein>
    <submittedName>
        <fullName evidence="1">Uncharacterized protein</fullName>
    </submittedName>
</protein>
<evidence type="ECO:0000313" key="1">
    <source>
        <dbReference type="EMBL" id="QJA90847.1"/>
    </source>
</evidence>
<reference evidence="1" key="1">
    <citation type="submission" date="2020-03" db="EMBL/GenBank/DDBJ databases">
        <title>The deep terrestrial virosphere.</title>
        <authorList>
            <person name="Holmfeldt K."/>
            <person name="Nilsson E."/>
            <person name="Simone D."/>
            <person name="Lopez-Fernandez M."/>
            <person name="Wu X."/>
            <person name="de Brujin I."/>
            <person name="Lundin D."/>
            <person name="Andersson A."/>
            <person name="Bertilsson S."/>
            <person name="Dopson M."/>
        </authorList>
    </citation>
    <scope>NUCLEOTIDE SEQUENCE</scope>
    <source>
        <strain evidence="1">MM415B03540</strain>
    </source>
</reference>
<dbReference type="AlphaFoldDB" id="A0A6M3L7B1"/>
<dbReference type="EMBL" id="MT142942">
    <property type="protein sequence ID" value="QJA90847.1"/>
    <property type="molecule type" value="Genomic_DNA"/>
</dbReference>
<proteinExistence type="predicted"/>
<accession>A0A6M3L7B1</accession>
<organism evidence="1">
    <name type="scientific">viral metagenome</name>
    <dbReference type="NCBI Taxonomy" id="1070528"/>
    <lineage>
        <taxon>unclassified sequences</taxon>
        <taxon>metagenomes</taxon>
        <taxon>organismal metagenomes</taxon>
    </lineage>
</organism>
<gene>
    <name evidence="1" type="ORF">MM415B03540_0006</name>
</gene>